<evidence type="ECO:0000313" key="8">
    <source>
        <dbReference type="EMBL" id="OWY96595.1"/>
    </source>
</evidence>
<dbReference type="CDD" id="cd09274">
    <property type="entry name" value="RNase_HI_RT_Ty3"/>
    <property type="match status" value="1"/>
</dbReference>
<reference evidence="9" key="1">
    <citation type="submission" date="2017-03" db="EMBL/GenBank/DDBJ databases">
        <title>Phytopthora megakarya and P. palmivora, two closely related causual agents of cacao black pod achieved similar genome size and gene model numbers by different mechanisms.</title>
        <authorList>
            <person name="Ali S."/>
            <person name="Shao J."/>
            <person name="Larry D.J."/>
            <person name="Kronmiller B."/>
            <person name="Shen D."/>
            <person name="Strem M.D."/>
            <person name="Melnick R.L."/>
            <person name="Guiltinan M.J."/>
            <person name="Tyler B.M."/>
            <person name="Meinhardt L.W."/>
            <person name="Bailey B.A."/>
        </authorList>
    </citation>
    <scope>NUCLEOTIDE SEQUENCE [LARGE SCALE GENOMIC DNA]</scope>
    <source>
        <strain evidence="9">zdho120</strain>
    </source>
</reference>
<evidence type="ECO:0000256" key="6">
    <source>
        <dbReference type="ARBA" id="ARBA00022918"/>
    </source>
</evidence>
<sequence>MFCMNEIPCLGDYVKYWPNESRDHTELVIASNEERTSFLGTAVYAQRFCDGFSTDAAPLFDHLKRQPKKQISWGPTLCRHFQSLKKKISPTPTLAIGNFDRPFHMRKNASDYAYKDAEKNYSIREKELLAILSGLRIGRDYLLDKSFVVETDHKFLESIFTQKSISRSIARWYDGLSEYHISFKYILGEVNSVADGISFVLLREFRLSSKKQLHDTMKPSFYTNFMTSSVMVIQALSERSDWWSNIITGGILVVAQFLGE</sequence>
<keyword evidence="3" id="KW-0540">Nuclease</keyword>
<dbReference type="SUPFAM" id="SSF56672">
    <property type="entry name" value="DNA/RNA polymerases"/>
    <property type="match status" value="1"/>
</dbReference>
<dbReference type="EMBL" id="NBNE01011432">
    <property type="protein sequence ID" value="OWY96595.1"/>
    <property type="molecule type" value="Genomic_DNA"/>
</dbReference>
<organism evidence="8 9">
    <name type="scientific">Phytophthora megakarya</name>
    <dbReference type="NCBI Taxonomy" id="4795"/>
    <lineage>
        <taxon>Eukaryota</taxon>
        <taxon>Sar</taxon>
        <taxon>Stramenopiles</taxon>
        <taxon>Oomycota</taxon>
        <taxon>Peronosporomycetes</taxon>
        <taxon>Peronosporales</taxon>
        <taxon>Peronosporaceae</taxon>
        <taxon>Phytophthora</taxon>
    </lineage>
</organism>
<keyword evidence="9" id="KW-1185">Reference proteome</keyword>
<keyword evidence="5" id="KW-0378">Hydrolase</keyword>
<proteinExistence type="predicted"/>
<dbReference type="Pfam" id="PF17917">
    <property type="entry name" value="RT_RNaseH"/>
    <property type="match status" value="1"/>
</dbReference>
<dbReference type="InterPro" id="IPR043128">
    <property type="entry name" value="Rev_trsase/Diguanyl_cyclase"/>
</dbReference>
<evidence type="ECO:0000256" key="3">
    <source>
        <dbReference type="ARBA" id="ARBA00022722"/>
    </source>
</evidence>
<keyword evidence="6" id="KW-0695">RNA-directed DNA polymerase</keyword>
<name>A0A225UTM2_9STRA</name>
<dbReference type="Gene3D" id="3.30.70.270">
    <property type="match status" value="1"/>
</dbReference>
<dbReference type="InterPro" id="IPR043502">
    <property type="entry name" value="DNA/RNA_pol_sf"/>
</dbReference>
<dbReference type="STRING" id="4795.A0A225UTM2"/>
<dbReference type="Proteomes" id="UP000198211">
    <property type="component" value="Unassembled WGS sequence"/>
</dbReference>
<dbReference type="GO" id="GO:0004519">
    <property type="term" value="F:endonuclease activity"/>
    <property type="evidence" value="ECO:0007669"/>
    <property type="project" value="UniProtKB-KW"/>
</dbReference>
<keyword evidence="2" id="KW-0548">Nucleotidyltransferase</keyword>
<evidence type="ECO:0000259" key="7">
    <source>
        <dbReference type="Pfam" id="PF17917"/>
    </source>
</evidence>
<dbReference type="PANTHER" id="PTHR37984:SF5">
    <property type="entry name" value="PROTEIN NYNRIN-LIKE"/>
    <property type="match status" value="1"/>
</dbReference>
<dbReference type="PANTHER" id="PTHR37984">
    <property type="entry name" value="PROTEIN CBG26694"/>
    <property type="match status" value="1"/>
</dbReference>
<comment type="caution">
    <text evidence="8">The sequence shown here is derived from an EMBL/GenBank/DDBJ whole genome shotgun (WGS) entry which is preliminary data.</text>
</comment>
<evidence type="ECO:0000256" key="1">
    <source>
        <dbReference type="ARBA" id="ARBA00022679"/>
    </source>
</evidence>
<dbReference type="InterPro" id="IPR041373">
    <property type="entry name" value="RT_RNaseH"/>
</dbReference>
<evidence type="ECO:0000256" key="4">
    <source>
        <dbReference type="ARBA" id="ARBA00022759"/>
    </source>
</evidence>
<keyword evidence="1" id="KW-0808">Transferase</keyword>
<protein>
    <submittedName>
        <fullName evidence="8">Retroelement</fullName>
    </submittedName>
</protein>
<gene>
    <name evidence="8" type="ORF">PHMEG_00033103</name>
</gene>
<accession>A0A225UTM2</accession>
<dbReference type="GO" id="GO:0003964">
    <property type="term" value="F:RNA-directed DNA polymerase activity"/>
    <property type="evidence" value="ECO:0007669"/>
    <property type="project" value="UniProtKB-KW"/>
</dbReference>
<keyword evidence="4" id="KW-0255">Endonuclease</keyword>
<evidence type="ECO:0000256" key="5">
    <source>
        <dbReference type="ARBA" id="ARBA00022801"/>
    </source>
</evidence>
<feature type="domain" description="Reverse transcriptase RNase H-like" evidence="7">
    <location>
        <begin position="114"/>
        <end position="179"/>
    </location>
</feature>
<dbReference type="OrthoDB" id="3268967at2759"/>
<dbReference type="AlphaFoldDB" id="A0A225UTM2"/>
<dbReference type="GO" id="GO:0016787">
    <property type="term" value="F:hydrolase activity"/>
    <property type="evidence" value="ECO:0007669"/>
    <property type="project" value="UniProtKB-KW"/>
</dbReference>
<evidence type="ECO:0000313" key="9">
    <source>
        <dbReference type="Proteomes" id="UP000198211"/>
    </source>
</evidence>
<evidence type="ECO:0000256" key="2">
    <source>
        <dbReference type="ARBA" id="ARBA00022695"/>
    </source>
</evidence>
<dbReference type="InterPro" id="IPR050951">
    <property type="entry name" value="Retrovirus_Pol_polyprotein"/>
</dbReference>